<keyword evidence="1" id="KW-0966">Cell projection</keyword>
<organism evidence="1 2">
    <name type="scientific">Stygiobacter electus</name>
    <dbReference type="NCBI Taxonomy" id="3032292"/>
    <lineage>
        <taxon>Bacteria</taxon>
        <taxon>Pseudomonadati</taxon>
        <taxon>Ignavibacteriota</taxon>
        <taxon>Ignavibacteria</taxon>
        <taxon>Ignavibacteriales</taxon>
        <taxon>Melioribacteraceae</taxon>
        <taxon>Stygiobacter</taxon>
    </lineage>
</organism>
<keyword evidence="2" id="KW-1185">Reference proteome</keyword>
<comment type="caution">
    <text evidence="1">The sequence shown here is derived from an EMBL/GenBank/DDBJ whole genome shotgun (WGS) entry which is preliminary data.</text>
</comment>
<reference evidence="1" key="1">
    <citation type="submission" date="2023-03" db="EMBL/GenBank/DDBJ databases">
        <title>Stygiobacter electus gen. nov., sp. nov., facultatively anaerobic thermotolerant bacterium of the class Ignavibacteria from a well of Yessentuki mineral water deposit.</title>
        <authorList>
            <person name="Podosokorskaya O.A."/>
            <person name="Elcheninov A.G."/>
            <person name="Petrova N.F."/>
            <person name="Zavarzina D.G."/>
            <person name="Kublanov I.V."/>
            <person name="Merkel A.Y."/>
        </authorList>
    </citation>
    <scope>NUCLEOTIDE SEQUENCE</scope>
    <source>
        <strain evidence="1">09-Me</strain>
    </source>
</reference>
<dbReference type="InterPro" id="IPR003713">
    <property type="entry name" value="FliS"/>
</dbReference>
<name>A0AAE3TD92_9BACT</name>
<evidence type="ECO:0000313" key="2">
    <source>
        <dbReference type="Proteomes" id="UP001221302"/>
    </source>
</evidence>
<keyword evidence="1" id="KW-0969">Cilium</keyword>
<dbReference type="Proteomes" id="UP001221302">
    <property type="component" value="Unassembled WGS sequence"/>
</dbReference>
<gene>
    <name evidence="1" type="ORF">P0M35_03530</name>
</gene>
<dbReference type="EMBL" id="JARGDL010000003">
    <property type="protein sequence ID" value="MDF1611207.1"/>
    <property type="molecule type" value="Genomic_DNA"/>
</dbReference>
<dbReference type="Gene3D" id="1.20.120.340">
    <property type="entry name" value="Flagellar protein FliS"/>
    <property type="match status" value="1"/>
</dbReference>
<dbReference type="SUPFAM" id="SSF101116">
    <property type="entry name" value="Flagellar export chaperone FliS"/>
    <property type="match status" value="1"/>
</dbReference>
<dbReference type="InterPro" id="IPR036584">
    <property type="entry name" value="FliS_sf"/>
</dbReference>
<dbReference type="Pfam" id="PF02561">
    <property type="entry name" value="FliS"/>
    <property type="match status" value="1"/>
</dbReference>
<evidence type="ECO:0000313" key="1">
    <source>
        <dbReference type="EMBL" id="MDF1611207.1"/>
    </source>
</evidence>
<dbReference type="RefSeq" id="WP_321534974.1">
    <property type="nucleotide sequence ID" value="NZ_JARGDL010000003.1"/>
</dbReference>
<protein>
    <submittedName>
        <fullName evidence="1">Flagellar protein FliS</fullName>
    </submittedName>
</protein>
<sequence length="111" mass="13026">MQAATSYAYNKRINQYLNNEINQASPVQLILKVYDFAILNCQRKNMLKTNEAIQVLINSLNFDIDGAREISIGLLRLYHYCQDQARKNNFDETQRILTELRDAWKQALTNR</sequence>
<keyword evidence="1" id="KW-0282">Flagellum</keyword>
<proteinExistence type="predicted"/>
<accession>A0AAE3TD92</accession>
<dbReference type="GO" id="GO:0044780">
    <property type="term" value="P:bacterial-type flagellum assembly"/>
    <property type="evidence" value="ECO:0007669"/>
    <property type="project" value="InterPro"/>
</dbReference>
<dbReference type="AlphaFoldDB" id="A0AAE3TD92"/>